<gene>
    <name evidence="2" type="ORF">GY22_11670</name>
</gene>
<dbReference type="CDD" id="cd05829">
    <property type="entry name" value="Sortase_F"/>
    <property type="match status" value="1"/>
</dbReference>
<protein>
    <submittedName>
        <fullName evidence="2">Peptidase C60 sortase A and B</fullName>
    </submittedName>
</protein>
<dbReference type="GO" id="GO:0016787">
    <property type="term" value="F:hydrolase activity"/>
    <property type="evidence" value="ECO:0007669"/>
    <property type="project" value="UniProtKB-KW"/>
</dbReference>
<comment type="caution">
    <text evidence="2">The sequence shown here is derived from an EMBL/GenBank/DDBJ whole genome shotgun (WGS) entry which is preliminary data.</text>
</comment>
<reference evidence="2 3" key="1">
    <citation type="journal article" date="2003" name="Int. J. Syst. Evol. Microbiol.">
        <title>Kocuria polaris sp. nov., an orange-pigmented psychrophilic bacterium isolated from an Antarctic cyanobacterial mat sample.</title>
        <authorList>
            <person name="Reddy G.S."/>
            <person name="Prakash J.S."/>
            <person name="Prabahar V."/>
            <person name="Matsumoto G.I."/>
            <person name="Stackebrandt E."/>
            <person name="Shivaji S."/>
        </authorList>
    </citation>
    <scope>NUCLEOTIDE SEQUENCE [LARGE SCALE GENOMIC DNA]</scope>
    <source>
        <strain evidence="2 3">CMS 76or</strain>
    </source>
</reference>
<keyword evidence="1" id="KW-0378">Hydrolase</keyword>
<dbReference type="AlphaFoldDB" id="A0A0A6VTH6"/>
<dbReference type="SUPFAM" id="SSF63817">
    <property type="entry name" value="Sortase"/>
    <property type="match status" value="1"/>
</dbReference>
<proteinExistence type="predicted"/>
<sequence length="144" mass="15101">MSVERIGLDGELVQLGLRPDRSLEVPPEGPGAPAGWYRHSPTPGEAGPSVLLGHVNATGGGPGVFAELHRLTPGDRITVTRQDGSAAVFAVDAVERYEKAAFPTLRVYGNTAGPELRLITCDGYDPATGSFDANLVVHASLLQD</sequence>
<evidence type="ECO:0000256" key="1">
    <source>
        <dbReference type="ARBA" id="ARBA00022801"/>
    </source>
</evidence>
<evidence type="ECO:0000313" key="2">
    <source>
        <dbReference type="EMBL" id="KHD97144.1"/>
    </source>
</evidence>
<organism evidence="2 3">
    <name type="scientific">Kocuria rosea subsp. polaris</name>
    <dbReference type="NCBI Taxonomy" id="136273"/>
    <lineage>
        <taxon>Bacteria</taxon>
        <taxon>Bacillati</taxon>
        <taxon>Actinomycetota</taxon>
        <taxon>Actinomycetes</taxon>
        <taxon>Micrococcales</taxon>
        <taxon>Micrococcaceae</taxon>
        <taxon>Kocuria</taxon>
    </lineage>
</organism>
<dbReference type="Pfam" id="PF04203">
    <property type="entry name" value="Sortase"/>
    <property type="match status" value="1"/>
</dbReference>
<dbReference type="Proteomes" id="UP000030466">
    <property type="component" value="Unassembled WGS sequence"/>
</dbReference>
<name>A0A0A6VTH6_KOCRO</name>
<keyword evidence="3" id="KW-1185">Reference proteome</keyword>
<dbReference type="Gene3D" id="2.40.260.10">
    <property type="entry name" value="Sortase"/>
    <property type="match status" value="1"/>
</dbReference>
<dbReference type="InterPro" id="IPR023365">
    <property type="entry name" value="Sortase_dom-sf"/>
</dbReference>
<accession>A0A0A6VTH6</accession>
<dbReference type="InterPro" id="IPR005754">
    <property type="entry name" value="Sortase"/>
</dbReference>
<evidence type="ECO:0000313" key="3">
    <source>
        <dbReference type="Proteomes" id="UP000030466"/>
    </source>
</evidence>
<dbReference type="InterPro" id="IPR042001">
    <property type="entry name" value="Sortase_F"/>
</dbReference>
<dbReference type="EMBL" id="JSUH01000010">
    <property type="protein sequence ID" value="KHD97144.1"/>
    <property type="molecule type" value="Genomic_DNA"/>
</dbReference>